<dbReference type="Gene3D" id="3.30.160.60">
    <property type="entry name" value="Classic Zinc Finger"/>
    <property type="match status" value="1"/>
</dbReference>
<sequence>MYGAVVLRGYEQQQKILIVIEISQEQRTNRQIVRPSAKKLKEEEERCHQRHSCPTCKSTFSKKANMMRHYRYECGKEPRFQCPYCGKRDRKSSNMYRHIRQYHQGSSIQAYKLY</sequence>
<accession>A0AAD9RTD0</accession>
<dbReference type="GO" id="GO:0008270">
    <property type="term" value="F:zinc ion binding"/>
    <property type="evidence" value="ECO:0007669"/>
    <property type="project" value="UniProtKB-KW"/>
</dbReference>
<dbReference type="Pfam" id="PF00096">
    <property type="entry name" value="zf-C2H2"/>
    <property type="match status" value="2"/>
</dbReference>
<dbReference type="SUPFAM" id="SSF57667">
    <property type="entry name" value="beta-beta-alpha zinc fingers"/>
    <property type="match status" value="1"/>
</dbReference>
<keyword evidence="1" id="KW-0863">Zinc-finger</keyword>
<evidence type="ECO:0000259" key="2">
    <source>
        <dbReference type="PROSITE" id="PS50157"/>
    </source>
</evidence>
<keyword evidence="4" id="KW-1185">Reference proteome</keyword>
<feature type="domain" description="C2H2-type" evidence="2">
    <location>
        <begin position="80"/>
        <end position="108"/>
    </location>
</feature>
<name>A0AAD9RTD0_9HYME</name>
<protein>
    <recommendedName>
        <fullName evidence="2">C2H2-type domain-containing protein</fullName>
    </recommendedName>
</protein>
<dbReference type="PROSITE" id="PS50157">
    <property type="entry name" value="ZINC_FINGER_C2H2_2"/>
    <property type="match status" value="2"/>
</dbReference>
<dbReference type="SMART" id="SM00355">
    <property type="entry name" value="ZnF_C2H2"/>
    <property type="match status" value="2"/>
</dbReference>
<dbReference type="InterPro" id="IPR036236">
    <property type="entry name" value="Znf_C2H2_sf"/>
</dbReference>
<dbReference type="Proteomes" id="UP001258017">
    <property type="component" value="Unassembled WGS sequence"/>
</dbReference>
<reference evidence="3" key="2">
    <citation type="journal article" date="2023" name="Commun. Biol.">
        <title>Intrasexual cuticular hydrocarbon dimorphism in a wasp sheds light on hydrocarbon biosynthesis genes in Hymenoptera.</title>
        <authorList>
            <person name="Moris V.C."/>
            <person name="Podsiadlowski L."/>
            <person name="Martin S."/>
            <person name="Oeyen J.P."/>
            <person name="Donath A."/>
            <person name="Petersen M."/>
            <person name="Wilbrandt J."/>
            <person name="Misof B."/>
            <person name="Liedtke D."/>
            <person name="Thamm M."/>
            <person name="Scheiner R."/>
            <person name="Schmitt T."/>
            <person name="Niehuis O."/>
        </authorList>
    </citation>
    <scope>NUCLEOTIDE SEQUENCE</scope>
    <source>
        <strain evidence="3">GBR_01_08_01A</strain>
    </source>
</reference>
<keyword evidence="1" id="KW-0862">Zinc</keyword>
<gene>
    <name evidence="3" type="ORF">KPH14_002482</name>
</gene>
<organism evidence="3 4">
    <name type="scientific">Odynerus spinipes</name>
    <dbReference type="NCBI Taxonomy" id="1348599"/>
    <lineage>
        <taxon>Eukaryota</taxon>
        <taxon>Metazoa</taxon>
        <taxon>Ecdysozoa</taxon>
        <taxon>Arthropoda</taxon>
        <taxon>Hexapoda</taxon>
        <taxon>Insecta</taxon>
        <taxon>Pterygota</taxon>
        <taxon>Neoptera</taxon>
        <taxon>Endopterygota</taxon>
        <taxon>Hymenoptera</taxon>
        <taxon>Apocrita</taxon>
        <taxon>Aculeata</taxon>
        <taxon>Vespoidea</taxon>
        <taxon>Vespidae</taxon>
        <taxon>Eumeninae</taxon>
        <taxon>Odynerus</taxon>
    </lineage>
</organism>
<reference evidence="3" key="1">
    <citation type="submission" date="2021-08" db="EMBL/GenBank/DDBJ databases">
        <authorList>
            <person name="Misof B."/>
            <person name="Oliver O."/>
            <person name="Podsiadlowski L."/>
            <person name="Donath A."/>
            <person name="Peters R."/>
            <person name="Mayer C."/>
            <person name="Rust J."/>
            <person name="Gunkel S."/>
            <person name="Lesny P."/>
            <person name="Martin S."/>
            <person name="Oeyen J.P."/>
            <person name="Petersen M."/>
            <person name="Panagiotis P."/>
            <person name="Wilbrandt J."/>
            <person name="Tanja T."/>
        </authorList>
    </citation>
    <scope>NUCLEOTIDE SEQUENCE</scope>
    <source>
        <strain evidence="3">GBR_01_08_01A</strain>
        <tissue evidence="3">Thorax + abdomen</tissue>
    </source>
</reference>
<evidence type="ECO:0000313" key="3">
    <source>
        <dbReference type="EMBL" id="KAK2584886.1"/>
    </source>
</evidence>
<comment type="caution">
    <text evidence="3">The sequence shown here is derived from an EMBL/GenBank/DDBJ whole genome shotgun (WGS) entry which is preliminary data.</text>
</comment>
<dbReference type="EMBL" id="JAIFRP010000023">
    <property type="protein sequence ID" value="KAK2584886.1"/>
    <property type="molecule type" value="Genomic_DNA"/>
</dbReference>
<evidence type="ECO:0000313" key="4">
    <source>
        <dbReference type="Proteomes" id="UP001258017"/>
    </source>
</evidence>
<evidence type="ECO:0000256" key="1">
    <source>
        <dbReference type="PROSITE-ProRule" id="PRU00042"/>
    </source>
</evidence>
<dbReference type="InterPro" id="IPR013087">
    <property type="entry name" value="Znf_C2H2_type"/>
</dbReference>
<feature type="domain" description="C2H2-type" evidence="2">
    <location>
        <begin position="51"/>
        <end position="78"/>
    </location>
</feature>
<dbReference type="AlphaFoldDB" id="A0AAD9RTD0"/>
<proteinExistence type="predicted"/>
<keyword evidence="1" id="KW-0479">Metal-binding</keyword>